<accession>A0ACC1KRU3</accession>
<reference evidence="1" key="1">
    <citation type="submission" date="2022-07" db="EMBL/GenBank/DDBJ databases">
        <title>Phylogenomic reconstructions and comparative analyses of Kickxellomycotina fungi.</title>
        <authorList>
            <person name="Reynolds N.K."/>
            <person name="Stajich J.E."/>
            <person name="Barry K."/>
            <person name="Grigoriev I.V."/>
            <person name="Crous P."/>
            <person name="Smith M.E."/>
        </authorList>
    </citation>
    <scope>NUCLEOTIDE SEQUENCE</scope>
    <source>
        <strain evidence="1">CBS 102833</strain>
    </source>
</reference>
<name>A0ACC1KRU3_9FUNG</name>
<dbReference type="EMBL" id="JANBUP010004697">
    <property type="protein sequence ID" value="KAJ2793456.1"/>
    <property type="molecule type" value="Genomic_DNA"/>
</dbReference>
<comment type="caution">
    <text evidence="1">The sequence shown here is derived from an EMBL/GenBank/DDBJ whole genome shotgun (WGS) entry which is preliminary data.</text>
</comment>
<protein>
    <submittedName>
        <fullName evidence="1">Uncharacterized protein</fullName>
    </submittedName>
</protein>
<proteinExistence type="predicted"/>
<gene>
    <name evidence="1" type="ORF">H4S07_007044</name>
</gene>
<sequence length="107" mass="11443">MADYSIPGASAAQNQLLNEIAQSLDVSNTHLSKVADDVYAYITSGLESPTQGPASWVSYIDADIAQDIRAAAKKEEQALGMTINTQAGRLKISSVKFIGGERDINKQ</sequence>
<dbReference type="Proteomes" id="UP001140096">
    <property type="component" value="Unassembled WGS sequence"/>
</dbReference>
<keyword evidence="2" id="KW-1185">Reference proteome</keyword>
<feature type="non-terminal residue" evidence="1">
    <location>
        <position position="107"/>
    </location>
</feature>
<evidence type="ECO:0000313" key="1">
    <source>
        <dbReference type="EMBL" id="KAJ2793456.1"/>
    </source>
</evidence>
<evidence type="ECO:0000313" key="2">
    <source>
        <dbReference type="Proteomes" id="UP001140096"/>
    </source>
</evidence>
<organism evidence="1 2">
    <name type="scientific">Coemansia furcata</name>
    <dbReference type="NCBI Taxonomy" id="417177"/>
    <lineage>
        <taxon>Eukaryota</taxon>
        <taxon>Fungi</taxon>
        <taxon>Fungi incertae sedis</taxon>
        <taxon>Zoopagomycota</taxon>
        <taxon>Kickxellomycotina</taxon>
        <taxon>Kickxellomycetes</taxon>
        <taxon>Kickxellales</taxon>
        <taxon>Kickxellaceae</taxon>
        <taxon>Coemansia</taxon>
    </lineage>
</organism>